<dbReference type="InterPro" id="IPR014345">
    <property type="entry name" value="XrtA_polysacc_chain"/>
</dbReference>
<feature type="transmembrane region" description="Helical" evidence="7">
    <location>
        <begin position="430"/>
        <end position="451"/>
    </location>
</feature>
<dbReference type="GO" id="GO:0005886">
    <property type="term" value="C:plasma membrane"/>
    <property type="evidence" value="ECO:0007669"/>
    <property type="project" value="UniProtKB-SubCell"/>
</dbReference>
<keyword evidence="2" id="KW-1003">Cell membrane</keyword>
<dbReference type="GO" id="GO:0004713">
    <property type="term" value="F:protein tyrosine kinase activity"/>
    <property type="evidence" value="ECO:0007669"/>
    <property type="project" value="TreeGrafter"/>
</dbReference>
<feature type="transmembrane region" description="Helical" evidence="7">
    <location>
        <begin position="20"/>
        <end position="40"/>
    </location>
</feature>
<dbReference type="RefSeq" id="WP_186411174.1">
    <property type="nucleotide sequence ID" value="NZ_FLQY01000184.1"/>
</dbReference>
<feature type="coiled-coil region" evidence="6">
    <location>
        <begin position="168"/>
        <end position="240"/>
    </location>
</feature>
<evidence type="ECO:0000256" key="6">
    <source>
        <dbReference type="SAM" id="Coils"/>
    </source>
</evidence>
<evidence type="ECO:0000313" key="11">
    <source>
        <dbReference type="Proteomes" id="UP000199600"/>
    </source>
</evidence>
<feature type="coiled-coil region" evidence="6">
    <location>
        <begin position="335"/>
        <end position="362"/>
    </location>
</feature>
<evidence type="ECO:0000256" key="5">
    <source>
        <dbReference type="ARBA" id="ARBA00023136"/>
    </source>
</evidence>
<dbReference type="Proteomes" id="UP000199600">
    <property type="component" value="Unassembled WGS sequence"/>
</dbReference>
<feature type="transmembrane region" description="Helical" evidence="7">
    <location>
        <begin position="495"/>
        <end position="518"/>
    </location>
</feature>
<dbReference type="InterPro" id="IPR003856">
    <property type="entry name" value="LPS_length_determ_N"/>
</dbReference>
<evidence type="ECO:0000256" key="1">
    <source>
        <dbReference type="ARBA" id="ARBA00004651"/>
    </source>
</evidence>
<keyword evidence="6" id="KW-0175">Coiled coil</keyword>
<dbReference type="InterPro" id="IPR032807">
    <property type="entry name" value="GNVR"/>
</dbReference>
<name>A0A1A8XT78_9RHOO</name>
<gene>
    <name evidence="10" type="ORF">PROAA_2640009</name>
</gene>
<evidence type="ECO:0000256" key="4">
    <source>
        <dbReference type="ARBA" id="ARBA00022989"/>
    </source>
</evidence>
<evidence type="ECO:0000256" key="2">
    <source>
        <dbReference type="ARBA" id="ARBA00022475"/>
    </source>
</evidence>
<dbReference type="InterPro" id="IPR050445">
    <property type="entry name" value="Bact_polysacc_biosynth/exp"/>
</dbReference>
<feature type="domain" description="Polysaccharide chain length determinant N-terminal" evidence="8">
    <location>
        <begin position="11"/>
        <end position="93"/>
    </location>
</feature>
<keyword evidence="5 7" id="KW-0472">Membrane</keyword>
<dbReference type="PANTHER" id="PTHR32309:SF13">
    <property type="entry name" value="FERRIC ENTEROBACTIN TRANSPORT PROTEIN FEPE"/>
    <property type="match status" value="1"/>
</dbReference>
<protein>
    <submittedName>
        <fullName evidence="10">Polysaccharide chain length determinant protein, PEP-CTERM locus subfamily</fullName>
    </submittedName>
</protein>
<evidence type="ECO:0000313" key="10">
    <source>
        <dbReference type="EMBL" id="SBT08280.1"/>
    </source>
</evidence>
<dbReference type="NCBIfam" id="TIGR03007">
    <property type="entry name" value="pepcterm_ChnLen"/>
    <property type="match status" value="1"/>
</dbReference>
<proteinExistence type="predicted"/>
<evidence type="ECO:0000259" key="9">
    <source>
        <dbReference type="Pfam" id="PF13807"/>
    </source>
</evidence>
<dbReference type="EMBL" id="FLQY01000184">
    <property type="protein sequence ID" value="SBT08280.1"/>
    <property type="molecule type" value="Genomic_DNA"/>
</dbReference>
<keyword evidence="4 7" id="KW-1133">Transmembrane helix</keyword>
<feature type="domain" description="Tyrosine-protein kinase G-rich" evidence="9">
    <location>
        <begin position="370"/>
        <end position="449"/>
    </location>
</feature>
<reference evidence="10 11" key="1">
    <citation type="submission" date="2016-06" db="EMBL/GenBank/DDBJ databases">
        <authorList>
            <person name="Kjaerup R.B."/>
            <person name="Dalgaard T.S."/>
            <person name="Juul-Madsen H.R."/>
        </authorList>
    </citation>
    <scope>NUCLEOTIDE SEQUENCE [LARGE SCALE GENOMIC DNA]</scope>
    <source>
        <strain evidence="10">2</strain>
    </source>
</reference>
<keyword evidence="11" id="KW-1185">Reference proteome</keyword>
<dbReference type="PANTHER" id="PTHR32309">
    <property type="entry name" value="TYROSINE-PROTEIN KINASE"/>
    <property type="match status" value="1"/>
</dbReference>
<evidence type="ECO:0000259" key="8">
    <source>
        <dbReference type="Pfam" id="PF02706"/>
    </source>
</evidence>
<comment type="subcellular location">
    <subcellularLocation>
        <location evidence="1">Cell membrane</location>
        <topology evidence="1">Multi-pass membrane protein</topology>
    </subcellularLocation>
</comment>
<evidence type="ECO:0000256" key="3">
    <source>
        <dbReference type="ARBA" id="ARBA00022692"/>
    </source>
</evidence>
<dbReference type="AlphaFoldDB" id="A0A1A8XT78"/>
<dbReference type="Pfam" id="PF02706">
    <property type="entry name" value="Wzz"/>
    <property type="match status" value="1"/>
</dbReference>
<accession>A0A1A8XT78</accession>
<keyword evidence="3 7" id="KW-0812">Transmembrane</keyword>
<dbReference type="Pfam" id="PF13807">
    <property type="entry name" value="GNVR"/>
    <property type="match status" value="1"/>
</dbReference>
<organism evidence="10 11">
    <name type="scientific">Candidatus Propionivibrio aalborgensis</name>
    <dbReference type="NCBI Taxonomy" id="1860101"/>
    <lineage>
        <taxon>Bacteria</taxon>
        <taxon>Pseudomonadati</taxon>
        <taxon>Pseudomonadota</taxon>
        <taxon>Betaproteobacteria</taxon>
        <taxon>Rhodocyclales</taxon>
        <taxon>Rhodocyclaceae</taxon>
        <taxon>Propionivibrio</taxon>
    </lineage>
</organism>
<evidence type="ECO:0000256" key="7">
    <source>
        <dbReference type="SAM" id="Phobius"/>
    </source>
</evidence>
<sequence length="521" mass="58476">MDEIIRQATTILRGMWQHRWLGLLVAWAVGAIGVVTVLRIPDKYEASARIYVDTQSILKPLMSGLAIEPNLDQQIMILSRTLISRPNVEKLIRMADLDLNIKSKQAQDAIIDGLMKSLTIQSTSRDNLYTLAYNNPDPERAKRVVQSLVSIFVESGLGDKRKDTDSAKKFIDDQIQVYQSKLEEAENRLKEFKLKNLSLQQASADGKDYFGRIGEVSAALERSKLELKEAENARDALKRQIVGEEPVLLPDPQESTAGISIPEIDGRIDVMKRNLDGLLQRYTDQHPDVVSTRRLIKDLEEQKREEIAARRKVAPSSPGYLLNNNPVYQQLKVSLAENEATVASLRVRVDEYESRYKQLKDSVKMVPQIEAEYTQLNRDYDINKKNYESLVTRRESATISGEMDASAGGVDFRLIDPPRVSPRPVSPNRLLLMPLTLLVALAAGLFVPFAMSQIRPVFFVARELREATGLPLLGIVSRNVGDESKLKDKKDFRRFIAALASLVGAYGAGIALLFVFTIRTA</sequence>